<dbReference type="SUPFAM" id="SSF54236">
    <property type="entry name" value="Ubiquitin-like"/>
    <property type="match status" value="1"/>
</dbReference>
<dbReference type="Gene3D" id="3.80.10.10">
    <property type="entry name" value="Ribonuclease Inhibitor"/>
    <property type="match status" value="3"/>
</dbReference>
<evidence type="ECO:0000256" key="1">
    <source>
        <dbReference type="ARBA" id="ARBA00004123"/>
    </source>
</evidence>
<comment type="subcellular location">
    <subcellularLocation>
        <location evidence="1">Nucleus</location>
    </subcellularLocation>
</comment>
<keyword evidence="4" id="KW-0539">Nucleus</keyword>
<dbReference type="EMBL" id="JBHFQA010000008">
    <property type="protein sequence ID" value="KAL2094955.1"/>
    <property type="molecule type" value="Genomic_DNA"/>
</dbReference>
<protein>
    <recommendedName>
        <fullName evidence="8">Ubiquitin-like domain-containing protein</fullName>
    </recommendedName>
</protein>
<dbReference type="SUPFAM" id="SSF52058">
    <property type="entry name" value="L domain-like"/>
    <property type="match status" value="1"/>
</dbReference>
<gene>
    <name evidence="6" type="ORF">ACEWY4_009674</name>
</gene>
<dbReference type="PANTHER" id="PTHR10552:SF6">
    <property type="entry name" value="U2 SMALL NUCLEAR RIBONUCLEOPROTEIN A"/>
    <property type="match status" value="1"/>
</dbReference>
<comment type="caution">
    <text evidence="6">The sequence shown here is derived from an EMBL/GenBank/DDBJ whole genome shotgun (WGS) entry which is preliminary data.</text>
</comment>
<evidence type="ECO:0000313" key="7">
    <source>
        <dbReference type="Proteomes" id="UP001591681"/>
    </source>
</evidence>
<proteinExistence type="inferred from homology"/>
<evidence type="ECO:0000256" key="2">
    <source>
        <dbReference type="ARBA" id="ARBA00022614"/>
    </source>
</evidence>
<dbReference type="InterPro" id="IPR044640">
    <property type="entry name" value="RU2A"/>
</dbReference>
<dbReference type="InterPro" id="IPR029071">
    <property type="entry name" value="Ubiquitin-like_domsf"/>
</dbReference>
<keyword evidence="3" id="KW-0677">Repeat</keyword>
<comment type="similarity">
    <text evidence="5">Belongs to the U2 small nuclear ribonucleoprotein A family.</text>
</comment>
<dbReference type="AlphaFoldDB" id="A0ABD1K743"/>
<evidence type="ECO:0000313" key="6">
    <source>
        <dbReference type="EMBL" id="KAL2094955.1"/>
    </source>
</evidence>
<organism evidence="6 7">
    <name type="scientific">Coilia grayii</name>
    <name type="common">Gray's grenadier anchovy</name>
    <dbReference type="NCBI Taxonomy" id="363190"/>
    <lineage>
        <taxon>Eukaryota</taxon>
        <taxon>Metazoa</taxon>
        <taxon>Chordata</taxon>
        <taxon>Craniata</taxon>
        <taxon>Vertebrata</taxon>
        <taxon>Euteleostomi</taxon>
        <taxon>Actinopterygii</taxon>
        <taxon>Neopterygii</taxon>
        <taxon>Teleostei</taxon>
        <taxon>Clupei</taxon>
        <taxon>Clupeiformes</taxon>
        <taxon>Clupeoidei</taxon>
        <taxon>Engraulidae</taxon>
        <taxon>Coilinae</taxon>
        <taxon>Coilia</taxon>
    </lineage>
</organism>
<dbReference type="Pfam" id="PF14580">
    <property type="entry name" value="LRR_9"/>
    <property type="match status" value="1"/>
</dbReference>
<evidence type="ECO:0000256" key="4">
    <source>
        <dbReference type="ARBA" id="ARBA00023242"/>
    </source>
</evidence>
<evidence type="ECO:0000256" key="3">
    <source>
        <dbReference type="ARBA" id="ARBA00022737"/>
    </source>
</evidence>
<evidence type="ECO:0008006" key="8">
    <source>
        <dbReference type="Google" id="ProtNLM"/>
    </source>
</evidence>
<dbReference type="GO" id="GO:0005634">
    <property type="term" value="C:nucleus"/>
    <property type="evidence" value="ECO:0007669"/>
    <property type="project" value="UniProtKB-SubCell"/>
</dbReference>
<dbReference type="InterPro" id="IPR032675">
    <property type="entry name" value="LRR_dom_sf"/>
</dbReference>
<sequence>MNGAFGKSPPITTDSPTFIVKTGNHINWLPCLTGGVCVKDAGGDTMDGSEELVGRTMVQVITEKYDLDNFPYCRGPGTGVVVLTSPQSSPVKGQLNLPRVLVLDSCGISQAGDESEVATFCAHVVELDLSNNHLQDWGEVLKIVSNVPKLDFLNLSMNPLSGSQLESDGTEPFLELRRLVLNNTHVSWEVLHTLTREIPKLEELFLCLNEYRSVTLSDVPCASLQLLHVSDNRLQDWAEVRKFGLMYPGLQSLILANNKITAIDEPQESLCRLFPQLRCINLHNTRLSRWEDIERLSMFPKLQEVKVMGVPLLQSYSTMERRSLVVAQLPAVTLLNGSVVTPGEREDAERFFIRYHIECPENERPKRYHSLVAQYGHLEPLADVDLRPESSVLVDVRFGEQVERLSLKLEQTAAELKRALRHMVQLPSNKMRVFHVAAGMGPQELKHGGRALHSYQMRDGDEIVVVPKDL</sequence>
<dbReference type="Proteomes" id="UP001591681">
    <property type="component" value="Unassembled WGS sequence"/>
</dbReference>
<dbReference type="PANTHER" id="PTHR10552">
    <property type="entry name" value="U2 SMALL NUCLEAR RIBONUCLEOPROTEIN A"/>
    <property type="match status" value="1"/>
</dbReference>
<accession>A0ABD1K743</accession>
<name>A0ABD1K743_9TELE</name>
<reference evidence="6 7" key="1">
    <citation type="submission" date="2024-09" db="EMBL/GenBank/DDBJ databases">
        <title>A chromosome-level genome assembly of Gray's grenadier anchovy, Coilia grayii.</title>
        <authorList>
            <person name="Fu Z."/>
        </authorList>
    </citation>
    <scope>NUCLEOTIDE SEQUENCE [LARGE SCALE GENOMIC DNA]</scope>
    <source>
        <strain evidence="6">G4</strain>
        <tissue evidence="6">Muscle</tissue>
    </source>
</reference>
<keyword evidence="2" id="KW-0433">Leucine-rich repeat</keyword>
<keyword evidence="7" id="KW-1185">Reference proteome</keyword>
<evidence type="ECO:0000256" key="5">
    <source>
        <dbReference type="ARBA" id="ARBA00024196"/>
    </source>
</evidence>